<dbReference type="Gramene" id="QL08p055134:mrna">
    <property type="protein sequence ID" value="QL08p055134:mrna:CDS:1"/>
    <property type="gene ID" value="QL08p055134"/>
</dbReference>
<accession>A0A7N2MEB0</accession>
<dbReference type="InParanoid" id="A0A7N2MEB0"/>
<organism evidence="2 3">
    <name type="scientific">Quercus lobata</name>
    <name type="common">Valley oak</name>
    <dbReference type="NCBI Taxonomy" id="97700"/>
    <lineage>
        <taxon>Eukaryota</taxon>
        <taxon>Viridiplantae</taxon>
        <taxon>Streptophyta</taxon>
        <taxon>Embryophyta</taxon>
        <taxon>Tracheophyta</taxon>
        <taxon>Spermatophyta</taxon>
        <taxon>Magnoliopsida</taxon>
        <taxon>eudicotyledons</taxon>
        <taxon>Gunneridae</taxon>
        <taxon>Pentapetalae</taxon>
        <taxon>rosids</taxon>
        <taxon>fabids</taxon>
        <taxon>Fagales</taxon>
        <taxon>Fagaceae</taxon>
        <taxon>Quercus</taxon>
    </lineage>
</organism>
<reference evidence="2 3" key="1">
    <citation type="journal article" date="2016" name="G3 (Bethesda)">
        <title>First Draft Assembly and Annotation of the Genome of a California Endemic Oak Quercus lobata Nee (Fagaceae).</title>
        <authorList>
            <person name="Sork V.L."/>
            <person name="Fitz-Gibbon S.T."/>
            <person name="Puiu D."/>
            <person name="Crepeau M."/>
            <person name="Gugger P.F."/>
            <person name="Sherman R."/>
            <person name="Stevens K."/>
            <person name="Langley C.H."/>
            <person name="Pellegrini M."/>
            <person name="Salzberg S.L."/>
        </authorList>
    </citation>
    <scope>NUCLEOTIDE SEQUENCE [LARGE SCALE GENOMIC DNA]</scope>
    <source>
        <strain evidence="2 3">cv. SW786</strain>
    </source>
</reference>
<evidence type="ECO:0000313" key="3">
    <source>
        <dbReference type="Proteomes" id="UP000594261"/>
    </source>
</evidence>
<feature type="signal peptide" evidence="1">
    <location>
        <begin position="1"/>
        <end position="28"/>
    </location>
</feature>
<evidence type="ECO:0000256" key="1">
    <source>
        <dbReference type="SAM" id="SignalP"/>
    </source>
</evidence>
<evidence type="ECO:0000313" key="2">
    <source>
        <dbReference type="EnsemblPlants" id="QL08p055134:mrna:CDS:1"/>
    </source>
</evidence>
<dbReference type="AlphaFoldDB" id="A0A7N2MEB0"/>
<name>A0A7N2MEB0_QUELO</name>
<reference evidence="2" key="2">
    <citation type="submission" date="2021-01" db="UniProtKB">
        <authorList>
            <consortium name="EnsemblPlants"/>
        </authorList>
    </citation>
    <scope>IDENTIFICATION</scope>
</reference>
<keyword evidence="3" id="KW-1185">Reference proteome</keyword>
<dbReference type="EnsemblPlants" id="QL08p055134:mrna">
    <property type="protein sequence ID" value="QL08p055134:mrna:CDS:1"/>
    <property type="gene ID" value="QL08p055134"/>
</dbReference>
<feature type="chain" id="PRO_5029583064" evidence="1">
    <location>
        <begin position="29"/>
        <end position="76"/>
    </location>
</feature>
<sequence length="76" mass="8627">MSFFKIFNLRKIFTLAILVLSLVHLVQCQYESANGSMTIQNLLFNNQHAYSQIISNLSAIVGQDIGNQSSFCIKDW</sequence>
<keyword evidence="1" id="KW-0732">Signal</keyword>
<dbReference type="Proteomes" id="UP000594261">
    <property type="component" value="Chromosome 8"/>
</dbReference>
<proteinExistence type="predicted"/>
<protein>
    <submittedName>
        <fullName evidence="2">Uncharacterized protein</fullName>
    </submittedName>
</protein>
<dbReference type="EMBL" id="LRBV02000008">
    <property type="status" value="NOT_ANNOTATED_CDS"/>
    <property type="molecule type" value="Genomic_DNA"/>
</dbReference>